<name>A0A167Y317_9HYPO</name>
<keyword evidence="3" id="KW-1185">Reference proteome</keyword>
<evidence type="ECO:0000313" key="3">
    <source>
        <dbReference type="Proteomes" id="UP000078544"/>
    </source>
</evidence>
<dbReference type="OrthoDB" id="2156052at2759"/>
<feature type="region of interest" description="Disordered" evidence="1">
    <location>
        <begin position="101"/>
        <end position="134"/>
    </location>
</feature>
<evidence type="ECO:0000256" key="1">
    <source>
        <dbReference type="SAM" id="MobiDB-lite"/>
    </source>
</evidence>
<evidence type="ECO:0000313" key="2">
    <source>
        <dbReference type="EMBL" id="KZZ90804.1"/>
    </source>
</evidence>
<protein>
    <submittedName>
        <fullName evidence="2">Uncharacterized protein</fullName>
    </submittedName>
</protein>
<dbReference type="EMBL" id="AZGY01000020">
    <property type="protein sequence ID" value="KZZ90804.1"/>
    <property type="molecule type" value="Genomic_DNA"/>
</dbReference>
<organism evidence="2 3">
    <name type="scientific">Moelleriella libera RCEF 2490</name>
    <dbReference type="NCBI Taxonomy" id="1081109"/>
    <lineage>
        <taxon>Eukaryota</taxon>
        <taxon>Fungi</taxon>
        <taxon>Dikarya</taxon>
        <taxon>Ascomycota</taxon>
        <taxon>Pezizomycotina</taxon>
        <taxon>Sordariomycetes</taxon>
        <taxon>Hypocreomycetidae</taxon>
        <taxon>Hypocreales</taxon>
        <taxon>Clavicipitaceae</taxon>
        <taxon>Moelleriella</taxon>
    </lineage>
</organism>
<dbReference type="STRING" id="1081109.A0A167Y317"/>
<accession>A0A167Y317</accession>
<proteinExistence type="predicted"/>
<reference evidence="2 3" key="1">
    <citation type="journal article" date="2016" name="Genome Biol. Evol.">
        <title>Divergent and convergent evolution of fungal pathogenicity.</title>
        <authorList>
            <person name="Shang Y."/>
            <person name="Xiao G."/>
            <person name="Zheng P."/>
            <person name="Cen K."/>
            <person name="Zhan S."/>
            <person name="Wang C."/>
        </authorList>
    </citation>
    <scope>NUCLEOTIDE SEQUENCE [LARGE SCALE GENOMIC DNA]</scope>
    <source>
        <strain evidence="2 3">RCEF 2490</strain>
    </source>
</reference>
<gene>
    <name evidence="2" type="ORF">AAL_07030</name>
</gene>
<feature type="compositionally biased region" description="Basic and acidic residues" evidence="1">
    <location>
        <begin position="101"/>
        <end position="110"/>
    </location>
</feature>
<comment type="caution">
    <text evidence="2">The sequence shown here is derived from an EMBL/GenBank/DDBJ whole genome shotgun (WGS) entry which is preliminary data.</text>
</comment>
<sequence length="134" mass="14844">MIQLFSYMIGKGIQYGYVCTGEAFVFLDIPNNSTIVFYSVRAPNLDVIDDDENRLHVTAVAQVFAFVVQALRAEPCPSSWHDAALTLDTWAVQYDNVLRKTPETTREGKEAPASPYKTNASRVPTLADSDTVPV</sequence>
<dbReference type="Proteomes" id="UP000078544">
    <property type="component" value="Unassembled WGS sequence"/>
</dbReference>
<dbReference type="AlphaFoldDB" id="A0A167Y317"/>